<dbReference type="GO" id="GO:0003824">
    <property type="term" value="F:catalytic activity"/>
    <property type="evidence" value="ECO:0007669"/>
    <property type="project" value="UniProtKB-ARBA"/>
</dbReference>
<feature type="signal peptide" evidence="1">
    <location>
        <begin position="1"/>
        <end position="31"/>
    </location>
</feature>
<dbReference type="PROSITE" id="PS50022">
    <property type="entry name" value="FA58C_3"/>
    <property type="match status" value="1"/>
</dbReference>
<feature type="chain" id="PRO_5006059388" evidence="1">
    <location>
        <begin position="32"/>
        <end position="570"/>
    </location>
</feature>
<evidence type="ECO:0000313" key="3">
    <source>
        <dbReference type="EMBL" id="CEH13083.1"/>
    </source>
</evidence>
<dbReference type="SUPFAM" id="SSF49785">
    <property type="entry name" value="Galactose-binding domain-like"/>
    <property type="match status" value="1"/>
</dbReference>
<dbReference type="AlphaFoldDB" id="A0A0P1BCP7"/>
<evidence type="ECO:0000256" key="1">
    <source>
        <dbReference type="SAM" id="SignalP"/>
    </source>
</evidence>
<dbReference type="OrthoDB" id="5382128at2759"/>
<dbReference type="Pfam" id="PF22422">
    <property type="entry name" value="MGH1-like_GH"/>
    <property type="match status" value="1"/>
</dbReference>
<dbReference type="GO" id="GO:0005975">
    <property type="term" value="P:carbohydrate metabolic process"/>
    <property type="evidence" value="ECO:0007669"/>
    <property type="project" value="InterPro"/>
</dbReference>
<keyword evidence="1" id="KW-0732">Signal</keyword>
<name>A0A0P1BCP7_9BASI</name>
<dbReference type="InterPro" id="IPR012341">
    <property type="entry name" value="6hp_glycosidase-like_sf"/>
</dbReference>
<dbReference type="Gene3D" id="1.50.10.10">
    <property type="match status" value="1"/>
</dbReference>
<dbReference type="Gene3D" id="2.60.120.260">
    <property type="entry name" value="Galactose-binding domain-like"/>
    <property type="match status" value="1"/>
</dbReference>
<dbReference type="InterPro" id="IPR000421">
    <property type="entry name" value="FA58C"/>
</dbReference>
<accession>A0A0P1BCP7</accession>
<dbReference type="STRING" id="401625.A0A0P1BCP7"/>
<dbReference type="Pfam" id="PF00754">
    <property type="entry name" value="F5_F8_type_C"/>
    <property type="match status" value="1"/>
</dbReference>
<proteinExistence type="predicted"/>
<evidence type="ECO:0000259" key="2">
    <source>
        <dbReference type="PROSITE" id="PS50022"/>
    </source>
</evidence>
<dbReference type="SUPFAM" id="SSF48208">
    <property type="entry name" value="Six-hairpin glycosidases"/>
    <property type="match status" value="1"/>
</dbReference>
<protein>
    <submittedName>
        <fullName evidence="3">Glycogen debranching enzyme</fullName>
    </submittedName>
</protein>
<feature type="domain" description="F5/8 type C" evidence="2">
    <location>
        <begin position="414"/>
        <end position="570"/>
    </location>
</feature>
<organism evidence="3 4">
    <name type="scientific">Ceraceosorus bombacis</name>
    <dbReference type="NCBI Taxonomy" id="401625"/>
    <lineage>
        <taxon>Eukaryota</taxon>
        <taxon>Fungi</taxon>
        <taxon>Dikarya</taxon>
        <taxon>Basidiomycota</taxon>
        <taxon>Ustilaginomycotina</taxon>
        <taxon>Exobasidiomycetes</taxon>
        <taxon>Ceraceosorales</taxon>
        <taxon>Ceraceosoraceae</taxon>
        <taxon>Ceraceosorus</taxon>
    </lineage>
</organism>
<dbReference type="Proteomes" id="UP000054845">
    <property type="component" value="Unassembled WGS sequence"/>
</dbReference>
<keyword evidence="4" id="KW-1185">Reference proteome</keyword>
<sequence length="570" mass="63715">MLSFRQAKSTTLFATLLSTLLLALTLHNAHASPTAHLNKRAIDTNAVLARRFGNDSAWYKERIPFFESSDAKLDEIFYYRLSLLRSHQRNLGSQHGYVTTEFLNDVSWALAPWGTLNDATGHHINEARWLWDKTYAKDYINFMLTTGGDRHFSDHISDSAWAIDSYMYASARAISNFAKLAGRNDVVADFDKRASDLKTRIQADLWDDKMVAFRDRFQVTNEHVKYWDPIRGPGELVGFLPWTFDVPDDDAKYAASWKAILDPNRLGGKYGIRTVEPAYQYYMKQYRYDQATGKRECQWNGPSWPYQTTQALKGMANLLDHYKNKDAVTNADYKRLLSQYVDQHYNPDTARPDIQEDYDADTGKYIVGLDRSHDYFHSGFVDLVLSGLVGVKPRQDATLEVNPLNPASSQGGLNAWPKVSTSSNGVAGPGFVGDAAYNQYQAVGGREIAFFGASDNAWTSSSSASSTEEFFSIEFENASTSIRSAQLFFQAGNGVNGDKIAYALPVSGSAKLQSSTDGKSWTDIRSNAFTLVANGPTEIQFNAPLTTKFVRLVAQRPANAALAIARFNVY</sequence>
<dbReference type="InterPro" id="IPR008979">
    <property type="entry name" value="Galactose-bd-like_sf"/>
</dbReference>
<dbReference type="InterPro" id="IPR054491">
    <property type="entry name" value="MGH1-like_GH"/>
</dbReference>
<dbReference type="EMBL" id="CCYA01000199">
    <property type="protein sequence ID" value="CEH13083.1"/>
    <property type="molecule type" value="Genomic_DNA"/>
</dbReference>
<evidence type="ECO:0000313" key="4">
    <source>
        <dbReference type="Proteomes" id="UP000054845"/>
    </source>
</evidence>
<dbReference type="InterPro" id="IPR008928">
    <property type="entry name" value="6-hairpin_glycosidase_sf"/>
</dbReference>
<reference evidence="3 4" key="1">
    <citation type="submission" date="2014-09" db="EMBL/GenBank/DDBJ databases">
        <authorList>
            <person name="Magalhaes I.L.F."/>
            <person name="Oliveira U."/>
            <person name="Santos F.R."/>
            <person name="Vidigal T.H.D.A."/>
            <person name="Brescovit A.D."/>
            <person name="Santos A.J."/>
        </authorList>
    </citation>
    <scope>NUCLEOTIDE SEQUENCE [LARGE SCALE GENOMIC DNA]</scope>
</reference>